<dbReference type="RefSeq" id="WP_188972632.1">
    <property type="nucleotide sequence ID" value="NZ_BMKW01000017.1"/>
</dbReference>
<name>A0A917L3P3_9PROT</name>
<dbReference type="AlphaFoldDB" id="A0A917L3P3"/>
<proteinExistence type="predicted"/>
<comment type="caution">
    <text evidence="1">The sequence shown here is derived from an EMBL/GenBank/DDBJ whole genome shotgun (WGS) entry which is preliminary data.</text>
</comment>
<protein>
    <submittedName>
        <fullName evidence="1">Uncharacterized protein</fullName>
    </submittedName>
</protein>
<gene>
    <name evidence="1" type="ORF">GCM10011320_53450</name>
</gene>
<dbReference type="EMBL" id="BMKW01000017">
    <property type="protein sequence ID" value="GGJ39129.1"/>
    <property type="molecule type" value="Genomic_DNA"/>
</dbReference>
<evidence type="ECO:0000313" key="2">
    <source>
        <dbReference type="Proteomes" id="UP000661507"/>
    </source>
</evidence>
<sequence>MAYAYAAEIEATVLALAANPAVTSWVVAWLATALGLWLRVALPLAEDDIEVAMAMAGCGM</sequence>
<reference evidence="1" key="1">
    <citation type="journal article" date="2014" name="Int. J. Syst. Evol. Microbiol.">
        <title>Complete genome sequence of Corynebacterium casei LMG S-19264T (=DSM 44701T), isolated from a smear-ripened cheese.</title>
        <authorList>
            <consortium name="US DOE Joint Genome Institute (JGI-PGF)"/>
            <person name="Walter F."/>
            <person name="Albersmeier A."/>
            <person name="Kalinowski J."/>
            <person name="Ruckert C."/>
        </authorList>
    </citation>
    <scope>NUCLEOTIDE SEQUENCE</scope>
    <source>
        <strain evidence="1">CGMCC 1.3617</strain>
    </source>
</reference>
<organism evidence="1 2">
    <name type="scientific">Neoroseomonas lacus</name>
    <dbReference type="NCBI Taxonomy" id="287609"/>
    <lineage>
        <taxon>Bacteria</taxon>
        <taxon>Pseudomonadati</taxon>
        <taxon>Pseudomonadota</taxon>
        <taxon>Alphaproteobacteria</taxon>
        <taxon>Acetobacterales</taxon>
        <taxon>Acetobacteraceae</taxon>
        <taxon>Neoroseomonas</taxon>
    </lineage>
</organism>
<keyword evidence="2" id="KW-1185">Reference proteome</keyword>
<evidence type="ECO:0000313" key="1">
    <source>
        <dbReference type="EMBL" id="GGJ39129.1"/>
    </source>
</evidence>
<dbReference type="Proteomes" id="UP000661507">
    <property type="component" value="Unassembled WGS sequence"/>
</dbReference>
<reference evidence="1" key="2">
    <citation type="submission" date="2020-09" db="EMBL/GenBank/DDBJ databases">
        <authorList>
            <person name="Sun Q."/>
            <person name="Zhou Y."/>
        </authorList>
    </citation>
    <scope>NUCLEOTIDE SEQUENCE</scope>
    <source>
        <strain evidence="1">CGMCC 1.3617</strain>
    </source>
</reference>
<accession>A0A917L3P3</accession>